<accession>A0A8S5PL68</accession>
<dbReference type="EMBL" id="BK015446">
    <property type="protein sequence ID" value="DAE07161.1"/>
    <property type="molecule type" value="Genomic_DNA"/>
</dbReference>
<reference evidence="1" key="1">
    <citation type="journal article" date="2021" name="Proc. Natl. Acad. Sci. U.S.A.">
        <title>A Catalog of Tens of Thousands of Viruses from Human Metagenomes Reveals Hidden Associations with Chronic Diseases.</title>
        <authorList>
            <person name="Tisza M.J."/>
            <person name="Buck C.B."/>
        </authorList>
    </citation>
    <scope>NUCLEOTIDE SEQUENCE</scope>
    <source>
        <strain evidence="1">CtsK93</strain>
    </source>
</reference>
<sequence>MKKKLVKVSNYAHATGLSAVHVYRLIKQGKIKSENIDGVIFVVKED</sequence>
<organism evidence="1">
    <name type="scientific">Myoviridae sp. ctsK93</name>
    <dbReference type="NCBI Taxonomy" id="2825190"/>
    <lineage>
        <taxon>Viruses</taxon>
        <taxon>Duplodnaviria</taxon>
        <taxon>Heunggongvirae</taxon>
        <taxon>Uroviricota</taxon>
        <taxon>Caudoviricetes</taxon>
    </lineage>
</organism>
<evidence type="ECO:0000313" key="1">
    <source>
        <dbReference type="EMBL" id="DAE07161.1"/>
    </source>
</evidence>
<proteinExistence type="predicted"/>
<name>A0A8S5PL68_9CAUD</name>
<protein>
    <submittedName>
        <fullName evidence="1">Excisionase</fullName>
    </submittedName>
</protein>